<evidence type="ECO:0000313" key="1">
    <source>
        <dbReference type="Proteomes" id="UP000228380"/>
    </source>
</evidence>
<dbReference type="KEGG" id="pda:120112948"/>
<keyword evidence="1" id="KW-1185">Reference proteome</keyword>
<dbReference type="RefSeq" id="XP_038989094.1">
    <property type="nucleotide sequence ID" value="XM_039133166.1"/>
</dbReference>
<sequence>MASTARRRAFEIASVQEGDSRNGGNNGIGALELNAVFEDLQPEIAFKDPPSLPSKSLSLCPTSLVRLTCLVCGSRTRVFRVHTGLCFHRGGPDSKCASIKFGDRMPQDALKGSATGPLVPRWRWSDVLTCG</sequence>
<accession>A0A8B9B060</accession>
<evidence type="ECO:0000313" key="2">
    <source>
        <dbReference type="RefSeq" id="XP_038989094.1"/>
    </source>
</evidence>
<gene>
    <name evidence="2" type="primary">LOC120112948</name>
</gene>
<protein>
    <submittedName>
        <fullName evidence="2">Uncharacterized protein LOC120112948</fullName>
    </submittedName>
</protein>
<dbReference type="AlphaFoldDB" id="A0A8B9B060"/>
<organism evidence="1 2">
    <name type="scientific">Phoenix dactylifera</name>
    <name type="common">Date palm</name>
    <dbReference type="NCBI Taxonomy" id="42345"/>
    <lineage>
        <taxon>Eukaryota</taxon>
        <taxon>Viridiplantae</taxon>
        <taxon>Streptophyta</taxon>
        <taxon>Embryophyta</taxon>
        <taxon>Tracheophyta</taxon>
        <taxon>Spermatophyta</taxon>
        <taxon>Magnoliopsida</taxon>
        <taxon>Liliopsida</taxon>
        <taxon>Arecaceae</taxon>
        <taxon>Coryphoideae</taxon>
        <taxon>Phoeniceae</taxon>
        <taxon>Phoenix</taxon>
    </lineage>
</organism>
<name>A0A8B9B060_PHODC</name>
<reference evidence="2" key="2">
    <citation type="submission" date="2025-08" db="UniProtKB">
        <authorList>
            <consortium name="RefSeq"/>
        </authorList>
    </citation>
    <scope>IDENTIFICATION</scope>
    <source>
        <tissue evidence="2">Young leaves</tissue>
    </source>
</reference>
<reference evidence="1" key="1">
    <citation type="journal article" date="2019" name="Nat. Commun.">
        <title>Genome-wide association mapping of date palm fruit traits.</title>
        <authorList>
            <person name="Hazzouri K.M."/>
            <person name="Gros-Balthazard M."/>
            <person name="Flowers J.M."/>
            <person name="Copetti D."/>
            <person name="Lemansour A."/>
            <person name="Lebrun M."/>
            <person name="Masmoudi K."/>
            <person name="Ferrand S."/>
            <person name="Dhar M.I."/>
            <person name="Fresquez Z.A."/>
            <person name="Rosas U."/>
            <person name="Zhang J."/>
            <person name="Talag J."/>
            <person name="Lee S."/>
            <person name="Kudrna D."/>
            <person name="Powell R.F."/>
            <person name="Leitch I.J."/>
            <person name="Krueger R.R."/>
            <person name="Wing R.A."/>
            <person name="Amiri K.M.A."/>
            <person name="Purugganan M.D."/>
        </authorList>
    </citation>
    <scope>NUCLEOTIDE SEQUENCE [LARGE SCALE GENOMIC DNA]</scope>
    <source>
        <strain evidence="1">cv. Khalas</strain>
    </source>
</reference>
<proteinExistence type="predicted"/>
<dbReference type="GeneID" id="120112948"/>
<dbReference type="Proteomes" id="UP000228380">
    <property type="component" value="Chromosome 13"/>
</dbReference>